<dbReference type="InterPro" id="IPR036852">
    <property type="entry name" value="Peptidase_S8/S53_dom_sf"/>
</dbReference>
<feature type="chain" id="PRO_5040951452" evidence="6">
    <location>
        <begin position="19"/>
        <end position="408"/>
    </location>
</feature>
<dbReference type="InterPro" id="IPR000209">
    <property type="entry name" value="Peptidase_S8/S53_dom"/>
</dbReference>
<evidence type="ECO:0000256" key="1">
    <source>
        <dbReference type="ARBA" id="ARBA00011073"/>
    </source>
</evidence>
<dbReference type="SUPFAM" id="SSF52743">
    <property type="entry name" value="Subtilisin-like"/>
    <property type="match status" value="1"/>
</dbReference>
<dbReference type="GO" id="GO:0006508">
    <property type="term" value="P:proteolysis"/>
    <property type="evidence" value="ECO:0007669"/>
    <property type="project" value="UniProtKB-KW"/>
</dbReference>
<evidence type="ECO:0000256" key="2">
    <source>
        <dbReference type="ARBA" id="ARBA00022670"/>
    </source>
</evidence>
<dbReference type="Pfam" id="PF00082">
    <property type="entry name" value="Peptidase_S8"/>
    <property type="match status" value="1"/>
</dbReference>
<dbReference type="InterPro" id="IPR015500">
    <property type="entry name" value="Peptidase_S8_subtilisin-rel"/>
</dbReference>
<dbReference type="PANTHER" id="PTHR43806">
    <property type="entry name" value="PEPTIDASE S8"/>
    <property type="match status" value="1"/>
</dbReference>
<feature type="active site" description="Charge relay system" evidence="5">
    <location>
        <position position="203"/>
    </location>
</feature>
<keyword evidence="2 5" id="KW-0645">Protease</keyword>
<dbReference type="Proteomes" id="UP001150830">
    <property type="component" value="Unassembled WGS sequence"/>
</dbReference>
<dbReference type="AlphaFoldDB" id="A0A9X3ITH0"/>
<evidence type="ECO:0000256" key="4">
    <source>
        <dbReference type="ARBA" id="ARBA00022825"/>
    </source>
</evidence>
<feature type="active site" description="Charge relay system" evidence="5">
    <location>
        <position position="360"/>
    </location>
</feature>
<accession>A0A9X3ITH0</accession>
<keyword evidence="6" id="KW-0732">Signal</keyword>
<evidence type="ECO:0000256" key="3">
    <source>
        <dbReference type="ARBA" id="ARBA00022801"/>
    </source>
</evidence>
<evidence type="ECO:0000256" key="5">
    <source>
        <dbReference type="PROSITE-ProRule" id="PRU01240"/>
    </source>
</evidence>
<name>A0A9X3ITH0_9GAMM</name>
<organism evidence="8 9">
    <name type="scientific">Parathalassolituus penaei</name>
    <dbReference type="NCBI Taxonomy" id="2997323"/>
    <lineage>
        <taxon>Bacteria</taxon>
        <taxon>Pseudomonadati</taxon>
        <taxon>Pseudomonadota</taxon>
        <taxon>Gammaproteobacteria</taxon>
        <taxon>Oceanospirillales</taxon>
        <taxon>Oceanospirillaceae</taxon>
        <taxon>Parathalassolituus</taxon>
    </lineage>
</organism>
<gene>
    <name evidence="8" type="ORF">OUO13_08300</name>
</gene>
<dbReference type="PRINTS" id="PR00723">
    <property type="entry name" value="SUBTILISIN"/>
</dbReference>
<feature type="active site" description="Charge relay system" evidence="5">
    <location>
        <position position="166"/>
    </location>
</feature>
<keyword evidence="4 5" id="KW-0720">Serine protease</keyword>
<feature type="signal peptide" evidence="6">
    <location>
        <begin position="1"/>
        <end position="18"/>
    </location>
</feature>
<evidence type="ECO:0000313" key="9">
    <source>
        <dbReference type="Proteomes" id="UP001150830"/>
    </source>
</evidence>
<evidence type="ECO:0000259" key="7">
    <source>
        <dbReference type="Pfam" id="PF00082"/>
    </source>
</evidence>
<dbReference type="Gene3D" id="3.40.50.200">
    <property type="entry name" value="Peptidase S8/S53 domain"/>
    <property type="match status" value="1"/>
</dbReference>
<comment type="caution">
    <text evidence="8">The sequence shown here is derived from an EMBL/GenBank/DDBJ whole genome shotgun (WGS) entry which is preliminary data.</text>
</comment>
<keyword evidence="3 5" id="KW-0378">Hydrolase</keyword>
<dbReference type="PANTHER" id="PTHR43806:SF11">
    <property type="entry name" value="CEREVISIN-RELATED"/>
    <property type="match status" value="1"/>
</dbReference>
<sequence>MSYGWRVLLLCWALPLLADSAPVFTNFSHSLALQPYHQDYLIAAANQPVRVSTRLLVRVNQAFVADIPIPDITGPARILYQSPTLDYRLLQLRDGADLFAAMDAVRRQPGVELVQPDLLQLERRGYHSQQAVLSDSRIDVIEQLQQLRDRLWQGSRGQGIRIALIDDGVDFRSEALGHPDTLFQYDVGSQQADASPRSGRDRHGTALALLWFARQPALQPGDLAGLVPEAGLIAIRQPDTWTSHTLLAFQLAALAGADVINCSWTSSLLLEPVADVVRDLALHGRGGKGTAIVFAAGNDGQEIEPGQSEAALADALVVGATDSRGHLLAHSNRGGSVDFYTLGSELPVSLPGLRHFSGTSLAAGLVTAMTALLLAQQPDLSLSQLQQQLLSLEGIAPGAGSQPFSGGH</sequence>
<comment type="similarity">
    <text evidence="1 5">Belongs to the peptidase S8 family.</text>
</comment>
<keyword evidence="9" id="KW-1185">Reference proteome</keyword>
<dbReference type="InterPro" id="IPR050131">
    <property type="entry name" value="Peptidase_S8_subtilisin-like"/>
</dbReference>
<evidence type="ECO:0000313" key="8">
    <source>
        <dbReference type="EMBL" id="MCY0965183.1"/>
    </source>
</evidence>
<reference evidence="8" key="1">
    <citation type="submission" date="2022-11" db="EMBL/GenBank/DDBJ databases">
        <title>Parathalassolutuus dongxingensis gen. nov., sp. nov., a novel member of family Oceanospirillaceae isolated from a coastal shrimp pond in Guangxi, China.</title>
        <authorList>
            <person name="Chen H."/>
        </authorList>
    </citation>
    <scope>NUCLEOTIDE SEQUENCE</scope>
    <source>
        <strain evidence="8">G-43</strain>
    </source>
</reference>
<dbReference type="PROSITE" id="PS51892">
    <property type="entry name" value="SUBTILASE"/>
    <property type="match status" value="1"/>
</dbReference>
<proteinExistence type="inferred from homology"/>
<dbReference type="GO" id="GO:0004252">
    <property type="term" value="F:serine-type endopeptidase activity"/>
    <property type="evidence" value="ECO:0007669"/>
    <property type="project" value="UniProtKB-UniRule"/>
</dbReference>
<protein>
    <submittedName>
        <fullName evidence="8">S8 family serine peptidase</fullName>
    </submittedName>
</protein>
<feature type="domain" description="Peptidase S8/S53" evidence="7">
    <location>
        <begin position="157"/>
        <end position="390"/>
    </location>
</feature>
<dbReference type="EMBL" id="JAPNOA010000025">
    <property type="protein sequence ID" value="MCY0965183.1"/>
    <property type="molecule type" value="Genomic_DNA"/>
</dbReference>
<dbReference type="RefSeq" id="WP_283173398.1">
    <property type="nucleotide sequence ID" value="NZ_JAPNOA010000025.1"/>
</dbReference>
<evidence type="ECO:0000256" key="6">
    <source>
        <dbReference type="SAM" id="SignalP"/>
    </source>
</evidence>